<name>A0ABS9SGK4_9BACT</name>
<evidence type="ECO:0000313" key="4">
    <source>
        <dbReference type="Proteomes" id="UP001202248"/>
    </source>
</evidence>
<dbReference type="RefSeq" id="WP_240826882.1">
    <property type="nucleotide sequence ID" value="NZ_JAKWBL010000001.1"/>
</dbReference>
<dbReference type="PANTHER" id="PTHR31084:SF0">
    <property type="entry name" value="ALPHA-L-FUCOSIDASE 2"/>
    <property type="match status" value="1"/>
</dbReference>
<comment type="caution">
    <text evidence="3">The sequence shown here is derived from an EMBL/GenBank/DDBJ whole genome shotgun (WGS) entry which is preliminary data.</text>
</comment>
<evidence type="ECO:0000259" key="1">
    <source>
        <dbReference type="Pfam" id="PF21307"/>
    </source>
</evidence>
<proteinExistence type="predicted"/>
<evidence type="ECO:0008006" key="5">
    <source>
        <dbReference type="Google" id="ProtNLM"/>
    </source>
</evidence>
<dbReference type="InterPro" id="IPR054363">
    <property type="entry name" value="GH95_cat"/>
</dbReference>
<dbReference type="SUPFAM" id="SSF48208">
    <property type="entry name" value="Six-hairpin glycosidases"/>
    <property type="match status" value="1"/>
</dbReference>
<dbReference type="InterPro" id="IPR049053">
    <property type="entry name" value="AFCA-like_C"/>
</dbReference>
<gene>
    <name evidence="3" type="ORF">MKP09_06060</name>
</gene>
<dbReference type="Gene3D" id="2.60.40.1180">
    <property type="entry name" value="Golgi alpha-mannosidase II"/>
    <property type="match status" value="1"/>
</dbReference>
<dbReference type="Pfam" id="PF22124">
    <property type="entry name" value="Glyco_hydro_95_cat"/>
    <property type="match status" value="1"/>
</dbReference>
<sequence>MFDACPPFQIDGNFGATAGIAEMLLQSHDGFVHILPALPERWNSGKVSGLKARGDFEVDIEWNKHTLKQAKIIVGKDGVLPVRSAVPLRIKGGKIRSEKEPNILLSPMNPGAFLDHKKHLFLICLFQNFMNIILMLKQGMRSYYIKSNNGVRFREGAKHADVCLPV</sequence>
<dbReference type="Proteomes" id="UP001202248">
    <property type="component" value="Unassembled WGS sequence"/>
</dbReference>
<evidence type="ECO:0000313" key="3">
    <source>
        <dbReference type="EMBL" id="MCH5597498.1"/>
    </source>
</evidence>
<protein>
    <recommendedName>
        <fullName evidence="5">Glycosyl hydrolase family 95 N-terminal domain-containing protein</fullName>
    </recommendedName>
</protein>
<accession>A0ABS9SGK4</accession>
<reference evidence="3 4" key="1">
    <citation type="submission" date="2022-02" db="EMBL/GenBank/DDBJ databases">
        <authorList>
            <person name="Min J."/>
        </authorList>
    </citation>
    <scope>NUCLEOTIDE SEQUENCE [LARGE SCALE GENOMIC DNA]</scope>
    <source>
        <strain evidence="3 4">GR10-1</strain>
    </source>
</reference>
<keyword evidence="4" id="KW-1185">Reference proteome</keyword>
<organism evidence="3 4">
    <name type="scientific">Niabella ginsengisoli</name>
    <dbReference type="NCBI Taxonomy" id="522298"/>
    <lineage>
        <taxon>Bacteria</taxon>
        <taxon>Pseudomonadati</taxon>
        <taxon>Bacteroidota</taxon>
        <taxon>Chitinophagia</taxon>
        <taxon>Chitinophagales</taxon>
        <taxon>Chitinophagaceae</taxon>
        <taxon>Niabella</taxon>
    </lineage>
</organism>
<feature type="domain" description="Glycosyl hydrolase family 95 catalytic" evidence="2">
    <location>
        <begin position="1"/>
        <end position="24"/>
    </location>
</feature>
<dbReference type="EMBL" id="JAKWBL010000001">
    <property type="protein sequence ID" value="MCH5597498.1"/>
    <property type="molecule type" value="Genomic_DNA"/>
</dbReference>
<dbReference type="PANTHER" id="PTHR31084">
    <property type="entry name" value="ALPHA-L-FUCOSIDASE 2"/>
    <property type="match status" value="1"/>
</dbReference>
<dbReference type="Pfam" id="PF21307">
    <property type="entry name" value="Glyco_hydro_95_C"/>
    <property type="match status" value="1"/>
</dbReference>
<evidence type="ECO:0000259" key="2">
    <source>
        <dbReference type="Pfam" id="PF22124"/>
    </source>
</evidence>
<feature type="domain" description="Alpha fucosidase A-like C-terminal" evidence="1">
    <location>
        <begin position="26"/>
        <end position="96"/>
    </location>
</feature>
<dbReference type="InterPro" id="IPR013780">
    <property type="entry name" value="Glyco_hydro_b"/>
</dbReference>
<dbReference type="InterPro" id="IPR008928">
    <property type="entry name" value="6-hairpin_glycosidase_sf"/>
</dbReference>